<dbReference type="InterPro" id="IPR049704">
    <property type="entry name" value="Aminotrans_3_PPA_site"/>
</dbReference>
<accession>A0A553HW95</accession>
<evidence type="ECO:0000256" key="10">
    <source>
        <dbReference type="RuleBase" id="RU003560"/>
    </source>
</evidence>
<feature type="compositionally biased region" description="Polar residues" evidence="11">
    <location>
        <begin position="29"/>
        <end position="39"/>
    </location>
</feature>
<dbReference type="Gene3D" id="3.90.1150.10">
    <property type="entry name" value="Aspartate Aminotransferase, domain 1"/>
    <property type="match status" value="1"/>
</dbReference>
<comment type="subcellular location">
    <subcellularLocation>
        <location evidence="2">Mitochondrion</location>
    </subcellularLocation>
</comment>
<evidence type="ECO:0000256" key="8">
    <source>
        <dbReference type="ARBA" id="ARBA00022679"/>
    </source>
</evidence>
<dbReference type="InterPro" id="IPR050103">
    <property type="entry name" value="Class-III_PLP-dep_AT"/>
</dbReference>
<keyword evidence="8" id="KW-0808">Transferase</keyword>
<dbReference type="Gene3D" id="3.40.640.10">
    <property type="entry name" value="Type I PLP-dependent aspartate aminotransferase-like (Major domain)"/>
    <property type="match status" value="1"/>
</dbReference>
<evidence type="ECO:0000256" key="7">
    <source>
        <dbReference type="ARBA" id="ARBA00022605"/>
    </source>
</evidence>
<dbReference type="GO" id="GO:0003992">
    <property type="term" value="F:N2-acetyl-L-ornithine:2-oxoglutarate 5-aminotransferase activity"/>
    <property type="evidence" value="ECO:0007669"/>
    <property type="project" value="UniProtKB-EC"/>
</dbReference>
<dbReference type="CDD" id="cd00610">
    <property type="entry name" value="OAT_like"/>
    <property type="match status" value="1"/>
</dbReference>
<evidence type="ECO:0000256" key="2">
    <source>
        <dbReference type="ARBA" id="ARBA00004173"/>
    </source>
</evidence>
<dbReference type="GO" id="GO:0005759">
    <property type="term" value="C:mitochondrial matrix"/>
    <property type="evidence" value="ECO:0007669"/>
    <property type="project" value="TreeGrafter"/>
</dbReference>
<dbReference type="InterPro" id="IPR015421">
    <property type="entry name" value="PyrdxlP-dep_Trfase_major"/>
</dbReference>
<dbReference type="OrthoDB" id="5419315at2759"/>
<dbReference type="PANTHER" id="PTHR11986:SF79">
    <property type="entry name" value="ACETYLORNITHINE AMINOTRANSFERASE, MITOCHONDRIAL"/>
    <property type="match status" value="1"/>
</dbReference>
<evidence type="ECO:0000256" key="5">
    <source>
        <dbReference type="ARBA" id="ARBA00012919"/>
    </source>
</evidence>
<comment type="pathway">
    <text evidence="3">Amino-acid biosynthesis; L-arginine biosynthesis; N(2)-acetyl-L-ornithine from L-glutamate: step 4/4.</text>
</comment>
<dbReference type="Proteomes" id="UP000319160">
    <property type="component" value="Unassembled WGS sequence"/>
</dbReference>
<dbReference type="GO" id="GO:0030170">
    <property type="term" value="F:pyridoxal phosphate binding"/>
    <property type="evidence" value="ECO:0007669"/>
    <property type="project" value="InterPro"/>
</dbReference>
<evidence type="ECO:0000313" key="12">
    <source>
        <dbReference type="EMBL" id="TRX92210.1"/>
    </source>
</evidence>
<evidence type="ECO:0000256" key="6">
    <source>
        <dbReference type="ARBA" id="ARBA00022576"/>
    </source>
</evidence>
<dbReference type="NCBIfam" id="NF002325">
    <property type="entry name" value="PRK01278.1"/>
    <property type="match status" value="1"/>
</dbReference>
<dbReference type="PANTHER" id="PTHR11986">
    <property type="entry name" value="AMINOTRANSFERASE CLASS III"/>
    <property type="match status" value="1"/>
</dbReference>
<dbReference type="AlphaFoldDB" id="A0A553HW95"/>
<dbReference type="GO" id="GO:0006526">
    <property type="term" value="P:L-arginine biosynthetic process"/>
    <property type="evidence" value="ECO:0007669"/>
    <property type="project" value="UniProtKB-UniPathway"/>
</dbReference>
<reference evidence="13" key="1">
    <citation type="submission" date="2019-06" db="EMBL/GenBank/DDBJ databases">
        <title>Draft genome sequence of the griseofulvin-producing fungus Xylaria cubensis strain G536.</title>
        <authorList>
            <person name="Mead M.E."/>
            <person name="Raja H.A."/>
            <person name="Steenwyk J.L."/>
            <person name="Knowles S.L."/>
            <person name="Oberlies N.H."/>
            <person name="Rokas A."/>
        </authorList>
    </citation>
    <scope>NUCLEOTIDE SEQUENCE [LARGE SCALE GENOMIC DNA]</scope>
    <source>
        <strain evidence="13">G536</strain>
    </source>
</reference>
<comment type="caution">
    <text evidence="12">The sequence shown here is derived from an EMBL/GenBank/DDBJ whole genome shotgun (WGS) entry which is preliminary data.</text>
</comment>
<keyword evidence="13" id="KW-1185">Reference proteome</keyword>
<evidence type="ECO:0000256" key="3">
    <source>
        <dbReference type="ARBA" id="ARBA00005024"/>
    </source>
</evidence>
<evidence type="ECO:0000256" key="4">
    <source>
        <dbReference type="ARBA" id="ARBA00008954"/>
    </source>
</evidence>
<gene>
    <name evidence="12" type="ORF">FHL15_006825</name>
</gene>
<dbReference type="EC" id="2.6.1.11" evidence="5"/>
<dbReference type="InterPro" id="IPR004636">
    <property type="entry name" value="AcOrn/SuccOrn_fam"/>
</dbReference>
<evidence type="ECO:0000256" key="9">
    <source>
        <dbReference type="ARBA" id="ARBA00022898"/>
    </source>
</evidence>
<name>A0A553HW95_9PEZI</name>
<protein>
    <recommendedName>
        <fullName evidence="5">acetylornithine transaminase</fullName>
        <ecNumber evidence="5">2.6.1.11</ecNumber>
    </recommendedName>
</protein>
<dbReference type="FunFam" id="3.40.640.10:FF:000004">
    <property type="entry name" value="Acetylornithine aminotransferase"/>
    <property type="match status" value="1"/>
</dbReference>
<keyword evidence="7" id="KW-0028">Amino-acid biosynthesis</keyword>
<dbReference type="InterPro" id="IPR015424">
    <property type="entry name" value="PyrdxlP-dep_Trfase"/>
</dbReference>
<dbReference type="GO" id="GO:0042802">
    <property type="term" value="F:identical protein binding"/>
    <property type="evidence" value="ECO:0007669"/>
    <property type="project" value="TreeGrafter"/>
</dbReference>
<keyword evidence="6" id="KW-0032">Aminotransferase</keyword>
<dbReference type="Pfam" id="PF00202">
    <property type="entry name" value="Aminotran_3"/>
    <property type="match status" value="1"/>
</dbReference>
<dbReference type="HAMAP" id="MF_01107">
    <property type="entry name" value="ArgD_aminotrans_3"/>
    <property type="match status" value="1"/>
</dbReference>
<dbReference type="InterPro" id="IPR015422">
    <property type="entry name" value="PyrdxlP-dep_Trfase_small"/>
</dbReference>
<feature type="region of interest" description="Disordered" evidence="11">
    <location>
        <begin position="29"/>
        <end position="58"/>
    </location>
</feature>
<organism evidence="12 13">
    <name type="scientific">Xylaria flabelliformis</name>
    <dbReference type="NCBI Taxonomy" id="2512241"/>
    <lineage>
        <taxon>Eukaryota</taxon>
        <taxon>Fungi</taxon>
        <taxon>Dikarya</taxon>
        <taxon>Ascomycota</taxon>
        <taxon>Pezizomycotina</taxon>
        <taxon>Sordariomycetes</taxon>
        <taxon>Xylariomycetidae</taxon>
        <taxon>Xylariales</taxon>
        <taxon>Xylariaceae</taxon>
        <taxon>Xylaria</taxon>
    </lineage>
</organism>
<comment type="cofactor">
    <cofactor evidence="1">
        <name>pyridoxal 5'-phosphate</name>
        <dbReference type="ChEBI" id="CHEBI:597326"/>
    </cofactor>
</comment>
<dbReference type="NCBIfam" id="TIGR00707">
    <property type="entry name" value="argD"/>
    <property type="match status" value="1"/>
</dbReference>
<keyword evidence="9 10" id="KW-0663">Pyridoxal phosphate</keyword>
<dbReference type="UniPathway" id="UPA00068">
    <property type="reaction ID" value="UER00109"/>
</dbReference>
<sequence length="532" mass="57609">MALRLSTRATFAGSIRRLSSRYMATTASASNLPSQLQQSIHRDASLPNPDPPADSPSSTLTAQYLKHMVATYSRPSVVFVRGEGSYLWDLENRKYLDFTAGIAVNGLGHSDPALARLIADQASTLLHTSNLYFNPWTGALSELLIQKTLQSGAMHDASSVFVCNSGSEANEAAIKFSRKVGKTLDPTGSKYELVSFQGSFHGRTMGSLSATPNPKYQEPFSPMVPGFKYGIYNDVGAIHDLVTEKTCGVIVEPIQGEGGVNVATDDFLIALAKRCREVGAVLIYDEIQCGLSRTGTLWAHSHLPKEAHPDIITSAKALGNGFPIGAVITNATVSDKIKVGDHGTTYGGNPMACRIAHHVVERLADAALREEVLAKGKIFEEGFQQLRQQFPELISEVRGRGLILGVQLTQDPSPIVKAARERGLLVITCGTNTLRFVPPLTISDSEIRAGLPETSYTCYATRETYTEFGPLAKIECSMTLGLGISYFKARLQLSSRLEFAHPGDAGQQAWSSVYSLFIAYGASRFECDDMST</sequence>
<evidence type="ECO:0000313" key="13">
    <source>
        <dbReference type="Proteomes" id="UP000319160"/>
    </source>
</evidence>
<dbReference type="EMBL" id="VFLP01000038">
    <property type="protein sequence ID" value="TRX92210.1"/>
    <property type="molecule type" value="Genomic_DNA"/>
</dbReference>
<evidence type="ECO:0000256" key="11">
    <source>
        <dbReference type="SAM" id="MobiDB-lite"/>
    </source>
</evidence>
<dbReference type="PROSITE" id="PS00600">
    <property type="entry name" value="AA_TRANSFER_CLASS_3"/>
    <property type="match status" value="1"/>
</dbReference>
<dbReference type="SUPFAM" id="SSF53383">
    <property type="entry name" value="PLP-dependent transferases"/>
    <property type="match status" value="1"/>
</dbReference>
<evidence type="ECO:0000256" key="1">
    <source>
        <dbReference type="ARBA" id="ARBA00001933"/>
    </source>
</evidence>
<proteinExistence type="inferred from homology"/>
<dbReference type="InterPro" id="IPR005814">
    <property type="entry name" value="Aminotrans_3"/>
</dbReference>
<dbReference type="STRING" id="2512241.A0A553HW95"/>
<comment type="similarity">
    <text evidence="4 10">Belongs to the class-III pyridoxal-phosphate-dependent aminotransferase family.</text>
</comment>